<keyword evidence="3" id="KW-1185">Reference proteome</keyword>
<dbReference type="PANTHER" id="PTHR14359">
    <property type="entry name" value="HOMO-OLIGOMERIC FLAVIN CONTAINING CYS DECARBOXYLASE FAMILY"/>
    <property type="match status" value="1"/>
</dbReference>
<dbReference type="GO" id="GO:0010181">
    <property type="term" value="F:FMN binding"/>
    <property type="evidence" value="ECO:0007669"/>
    <property type="project" value="TreeGrafter"/>
</dbReference>
<evidence type="ECO:0000313" key="2">
    <source>
        <dbReference type="EMBL" id="ADP79357.1"/>
    </source>
</evidence>
<dbReference type="EMBL" id="CP002299">
    <property type="protein sequence ID" value="ADP79357.1"/>
    <property type="molecule type" value="Genomic_DNA"/>
</dbReference>
<evidence type="ECO:0000313" key="3">
    <source>
        <dbReference type="Proteomes" id="UP000002484"/>
    </source>
</evidence>
<dbReference type="InterPro" id="IPR036551">
    <property type="entry name" value="Flavin_trans-like"/>
</dbReference>
<reference evidence="2 3" key="1">
    <citation type="submission" date="2010-10" db="EMBL/GenBank/DDBJ databases">
        <title>Complete sequence of Frankia sp. EuI1c.</title>
        <authorList>
            <consortium name="US DOE Joint Genome Institute"/>
            <person name="Lucas S."/>
            <person name="Copeland A."/>
            <person name="Lapidus A."/>
            <person name="Cheng J.-F."/>
            <person name="Bruce D."/>
            <person name="Goodwin L."/>
            <person name="Pitluck S."/>
            <person name="Chertkov O."/>
            <person name="Detter J.C."/>
            <person name="Han C."/>
            <person name="Tapia R."/>
            <person name="Land M."/>
            <person name="Hauser L."/>
            <person name="Jeffries C."/>
            <person name="Kyrpides N."/>
            <person name="Ivanova N."/>
            <person name="Mikhailova N."/>
            <person name="Beauchemin N."/>
            <person name="Sen A."/>
            <person name="Sur S.A."/>
            <person name="Gtari M."/>
            <person name="Wall L."/>
            <person name="Tisa L."/>
            <person name="Woyke T."/>
        </authorList>
    </citation>
    <scope>NUCLEOTIDE SEQUENCE [LARGE SCALE GENOMIC DNA]</scope>
    <source>
        <strain evidence="3">DSM 45817 / CECT 9037 / EuI1c</strain>
    </source>
</reference>
<name>E3J3M0_PSEI1</name>
<dbReference type="InParanoid" id="E3J3M0"/>
<dbReference type="OrthoDB" id="161343at2"/>
<evidence type="ECO:0000259" key="1">
    <source>
        <dbReference type="Pfam" id="PF02441"/>
    </source>
</evidence>
<dbReference type="Pfam" id="PF02441">
    <property type="entry name" value="Flavoprotein"/>
    <property type="match status" value="1"/>
</dbReference>
<dbReference type="Gene3D" id="3.40.50.1950">
    <property type="entry name" value="Flavin prenyltransferase-like"/>
    <property type="match status" value="1"/>
</dbReference>
<dbReference type="HOGENOM" id="CLU_118224_0_0_11"/>
<dbReference type="eggNOG" id="COG0452">
    <property type="taxonomic scope" value="Bacteria"/>
</dbReference>
<dbReference type="PANTHER" id="PTHR14359:SF6">
    <property type="entry name" value="PHOSPHOPANTOTHENOYLCYSTEINE DECARBOXYLASE"/>
    <property type="match status" value="1"/>
</dbReference>
<organism evidence="2 3">
    <name type="scientific">Pseudofrankia inefficax (strain DSM 45817 / CECT 9037 / DDB 130130 / EuI1c)</name>
    <name type="common">Frankia inefficax</name>
    <dbReference type="NCBI Taxonomy" id="298654"/>
    <lineage>
        <taxon>Bacteria</taxon>
        <taxon>Bacillati</taxon>
        <taxon>Actinomycetota</taxon>
        <taxon>Actinomycetes</taxon>
        <taxon>Frankiales</taxon>
        <taxon>Frankiaceae</taxon>
        <taxon>Pseudofrankia</taxon>
    </lineage>
</organism>
<protein>
    <submittedName>
        <fullName evidence="2">Flavoprotein</fullName>
    </submittedName>
</protein>
<feature type="domain" description="Flavoprotein" evidence="1">
    <location>
        <begin position="6"/>
        <end position="147"/>
    </location>
</feature>
<dbReference type="GO" id="GO:0071513">
    <property type="term" value="C:phosphopantothenoylcysteine decarboxylase complex"/>
    <property type="evidence" value="ECO:0007669"/>
    <property type="project" value="TreeGrafter"/>
</dbReference>
<dbReference type="Proteomes" id="UP000002484">
    <property type="component" value="Chromosome"/>
</dbReference>
<dbReference type="AlphaFoldDB" id="E3J3M0"/>
<sequence>MSAGVVGVVVSAAGGAELVRPRLVEPLFQRGWSVAVTATPTAATWLDAEGETSRIEQVTGWPVRSAPRLPQEVSPHPQVDCYAVVPATANMVAKIALGIADNQALTQVCEAVGGRQVPVVVFPRVNAAHAGQPAWDAHITTLQRAGVRLVYGEDVWPLHQPRSATGRELPWPAILRTIDDAMTAAGARRQER</sequence>
<dbReference type="KEGG" id="fri:FraEuI1c_1285"/>
<dbReference type="STRING" id="298654.FraEuI1c_1285"/>
<proteinExistence type="predicted"/>
<dbReference type="GO" id="GO:0015937">
    <property type="term" value="P:coenzyme A biosynthetic process"/>
    <property type="evidence" value="ECO:0007669"/>
    <property type="project" value="TreeGrafter"/>
</dbReference>
<gene>
    <name evidence="2" type="ordered locus">FraEuI1c_1285</name>
</gene>
<dbReference type="GO" id="GO:0004633">
    <property type="term" value="F:phosphopantothenoylcysteine decarboxylase activity"/>
    <property type="evidence" value="ECO:0007669"/>
    <property type="project" value="TreeGrafter"/>
</dbReference>
<dbReference type="InterPro" id="IPR003382">
    <property type="entry name" value="Flavoprotein"/>
</dbReference>
<dbReference type="RefSeq" id="WP_013422478.1">
    <property type="nucleotide sequence ID" value="NC_014666.1"/>
</dbReference>
<dbReference type="SUPFAM" id="SSF52507">
    <property type="entry name" value="Homo-oligomeric flavin-containing Cys decarboxylases, HFCD"/>
    <property type="match status" value="1"/>
</dbReference>
<accession>E3J3M0</accession>